<evidence type="ECO:0000256" key="1">
    <source>
        <dbReference type="ARBA" id="ARBA00022723"/>
    </source>
</evidence>
<dbReference type="NCBIfam" id="TIGR00229">
    <property type="entry name" value="sensory_box"/>
    <property type="match status" value="1"/>
</dbReference>
<dbReference type="PROSITE" id="PS50114">
    <property type="entry name" value="GATA_ZN_FINGER_2"/>
    <property type="match status" value="1"/>
</dbReference>
<proteinExistence type="predicted"/>
<dbReference type="SUPFAM" id="SSF55785">
    <property type="entry name" value="PYP-like sensor domain (PAS domain)"/>
    <property type="match status" value="1"/>
</dbReference>
<keyword evidence="1" id="KW-0479">Metal-binding</keyword>
<evidence type="ECO:0000256" key="2">
    <source>
        <dbReference type="ARBA" id="ARBA00022771"/>
    </source>
</evidence>
<dbReference type="Proteomes" id="UP000270866">
    <property type="component" value="Chromosome 1"/>
</dbReference>
<dbReference type="AlphaFoldDB" id="A0A3L6P3F2"/>
<sequence length="551" mass="59970">MVLKPSKQYLQLDNLSPALIATAVASTESSAEETTKATPKATGITLFWVLANATTNARLPHECAATMSHGPPPPPPPPQGAPHPNNFNNFYGFNLDIGSLPDMTGGQMGADGQDNDLMAMLDNSILGGITDIPMNIESADDSNMSGSFGNGQSTTEESVARAENQFNTAANNVPGAGPLPAGAFAQMNLAGASTLTEFTKRRNWPAKVVEELRDFLQILDANGRIKYASPSILQVTGYSVEEIQDVFLKDLIHPDDQGVFVAELNESIASGNPLRLFYRFKKKDAEYAIFETVGHAHIAGAKFAPNPNNQSPFCQAVFMMARPYPTKNAGLLDSFLEHKIENERLKRRIAELRREEEAENDEAQKQWLQSQEGRSDMTPSEGTGVSSGTFYRPVSERGMTEADRAALNKALTRENLEGSVAGGRQDSLKDKMARYEGASHTDTIEMLTGLRYIEGERSRGITTGNASPTLIKGDAGIAIPMERDPRTGDKKKKLKTSEEYVCTDCGTLDSPEWRKGPQGPKTLCNACGLRWAKREKKRTSTSHPPTVDQSV</sequence>
<evidence type="ECO:0000313" key="8">
    <source>
        <dbReference type="EMBL" id="RKK28402.1"/>
    </source>
</evidence>
<dbReference type="PANTHER" id="PTHR45658">
    <property type="entry name" value="GATA TRANSCRIPTION FACTOR"/>
    <property type="match status" value="1"/>
</dbReference>
<dbReference type="CDD" id="cd00130">
    <property type="entry name" value="PAS"/>
    <property type="match status" value="1"/>
</dbReference>
<dbReference type="InterPro" id="IPR051140">
    <property type="entry name" value="GATA_TF"/>
</dbReference>
<organism evidence="8">
    <name type="scientific">Fusarium oxysporum f. sp. cepae</name>
    <dbReference type="NCBI Taxonomy" id="396571"/>
    <lineage>
        <taxon>Eukaryota</taxon>
        <taxon>Fungi</taxon>
        <taxon>Dikarya</taxon>
        <taxon>Ascomycota</taxon>
        <taxon>Pezizomycotina</taxon>
        <taxon>Sordariomycetes</taxon>
        <taxon>Hypocreomycetidae</taxon>
        <taxon>Hypocreales</taxon>
        <taxon>Nectriaceae</taxon>
        <taxon>Fusarium</taxon>
        <taxon>Fusarium oxysporum species complex</taxon>
    </lineage>
</organism>
<gene>
    <name evidence="8" type="ORF">BFJ65_g346</name>
</gene>
<dbReference type="PROSITE" id="PS50112">
    <property type="entry name" value="PAS"/>
    <property type="match status" value="1"/>
</dbReference>
<feature type="compositionally biased region" description="Polar residues" evidence="5">
    <location>
        <begin position="366"/>
        <end position="389"/>
    </location>
</feature>
<evidence type="ECO:0000259" key="7">
    <source>
        <dbReference type="PROSITE" id="PS50114"/>
    </source>
</evidence>
<feature type="domain" description="PAS" evidence="6">
    <location>
        <begin position="201"/>
        <end position="271"/>
    </location>
</feature>
<keyword evidence="2 4" id="KW-0863">Zinc-finger</keyword>
<evidence type="ECO:0000256" key="5">
    <source>
        <dbReference type="SAM" id="MobiDB-lite"/>
    </source>
</evidence>
<protein>
    <submittedName>
        <fullName evidence="8">Cutinase gene palindrome-binding protein</fullName>
    </submittedName>
</protein>
<keyword evidence="3" id="KW-0862">Zinc</keyword>
<dbReference type="SUPFAM" id="SSF57716">
    <property type="entry name" value="Glucocorticoid receptor-like (DNA-binding domain)"/>
    <property type="match status" value="1"/>
</dbReference>
<dbReference type="InterPro" id="IPR013088">
    <property type="entry name" value="Znf_NHR/GATA"/>
</dbReference>
<dbReference type="GO" id="GO:0043565">
    <property type="term" value="F:sequence-specific DNA binding"/>
    <property type="evidence" value="ECO:0007669"/>
    <property type="project" value="InterPro"/>
</dbReference>
<dbReference type="EMBL" id="MRCU01000001">
    <property type="protein sequence ID" value="RKK28402.1"/>
    <property type="molecule type" value="Genomic_DNA"/>
</dbReference>
<accession>A0A3L6P3F2</accession>
<evidence type="ECO:0000256" key="3">
    <source>
        <dbReference type="ARBA" id="ARBA00022833"/>
    </source>
</evidence>
<dbReference type="CDD" id="cd00202">
    <property type="entry name" value="ZnF_GATA"/>
    <property type="match status" value="1"/>
</dbReference>
<dbReference type="Pfam" id="PF08447">
    <property type="entry name" value="PAS_3"/>
    <property type="match status" value="1"/>
</dbReference>
<evidence type="ECO:0000256" key="4">
    <source>
        <dbReference type="PROSITE-ProRule" id="PRU00094"/>
    </source>
</evidence>
<dbReference type="InterPro" id="IPR000014">
    <property type="entry name" value="PAS"/>
</dbReference>
<dbReference type="Pfam" id="PF00320">
    <property type="entry name" value="GATA"/>
    <property type="match status" value="1"/>
</dbReference>
<dbReference type="InterPro" id="IPR013655">
    <property type="entry name" value="PAS_fold_3"/>
</dbReference>
<name>A0A3L6P3F2_FUSOX</name>
<feature type="domain" description="GATA-type" evidence="7">
    <location>
        <begin position="496"/>
        <end position="529"/>
    </location>
</feature>
<dbReference type="InterPro" id="IPR035965">
    <property type="entry name" value="PAS-like_dom_sf"/>
</dbReference>
<feature type="region of interest" description="Disordered" evidence="5">
    <location>
        <begin position="354"/>
        <end position="398"/>
    </location>
</feature>
<dbReference type="SMART" id="SM00401">
    <property type="entry name" value="ZnF_GATA"/>
    <property type="match status" value="1"/>
</dbReference>
<dbReference type="Gene3D" id="3.30.450.20">
    <property type="entry name" value="PAS domain"/>
    <property type="match status" value="1"/>
</dbReference>
<dbReference type="GO" id="GO:0006355">
    <property type="term" value="P:regulation of DNA-templated transcription"/>
    <property type="evidence" value="ECO:0007669"/>
    <property type="project" value="InterPro"/>
</dbReference>
<reference evidence="8" key="1">
    <citation type="journal article" date="2018" name="Sci. Rep.">
        <title>Characterisation of pathogen-specific regions and novel effector candidates in Fusarium oxysporum f. sp. cepae.</title>
        <authorList>
            <person name="Armitage A.D."/>
            <person name="Taylor A."/>
            <person name="Sobczyk M.K."/>
            <person name="Baxter L."/>
            <person name="Greenfield B.P."/>
            <person name="Bates H.J."/>
            <person name="Wilson F."/>
            <person name="Jackson A.C."/>
            <person name="Ott S."/>
            <person name="Harrison R.J."/>
            <person name="Clarkson J.P."/>
        </authorList>
    </citation>
    <scope>NUCLEOTIDE SEQUENCE [LARGE SCALE GENOMIC DNA]</scope>
    <source>
        <strain evidence="8">FoC_Fus2</strain>
    </source>
</reference>
<comment type="caution">
    <text evidence="8">The sequence shown here is derived from an EMBL/GenBank/DDBJ whole genome shotgun (WGS) entry which is preliminary data.</text>
</comment>
<dbReference type="GO" id="GO:0008270">
    <property type="term" value="F:zinc ion binding"/>
    <property type="evidence" value="ECO:0007669"/>
    <property type="project" value="UniProtKB-KW"/>
</dbReference>
<dbReference type="SMART" id="SM00091">
    <property type="entry name" value="PAS"/>
    <property type="match status" value="1"/>
</dbReference>
<dbReference type="Gene3D" id="3.30.50.10">
    <property type="entry name" value="Erythroid Transcription Factor GATA-1, subunit A"/>
    <property type="match status" value="1"/>
</dbReference>
<dbReference type="PROSITE" id="PS00344">
    <property type="entry name" value="GATA_ZN_FINGER_1"/>
    <property type="match status" value="1"/>
</dbReference>
<dbReference type="InterPro" id="IPR000679">
    <property type="entry name" value="Znf_GATA"/>
</dbReference>
<dbReference type="PANTHER" id="PTHR45658:SF18">
    <property type="entry name" value="PROTEIN GAT2"/>
    <property type="match status" value="1"/>
</dbReference>
<evidence type="ECO:0000259" key="6">
    <source>
        <dbReference type="PROSITE" id="PS50112"/>
    </source>
</evidence>